<proteinExistence type="predicted"/>
<dbReference type="RefSeq" id="WP_354434963.1">
    <property type="nucleotide sequence ID" value="NZ_JBEPLY010000011.1"/>
</dbReference>
<protein>
    <submittedName>
        <fullName evidence="1">Uncharacterized protein</fullName>
    </submittedName>
</protein>
<gene>
    <name evidence="1" type="ORF">ABID12_003063</name>
</gene>
<evidence type="ECO:0000313" key="2">
    <source>
        <dbReference type="Proteomes" id="UP001549164"/>
    </source>
</evidence>
<evidence type="ECO:0000313" key="1">
    <source>
        <dbReference type="EMBL" id="MET3601112.1"/>
    </source>
</evidence>
<comment type="caution">
    <text evidence="1">The sequence shown here is derived from an EMBL/GenBank/DDBJ whole genome shotgun (WGS) entry which is preliminary data.</text>
</comment>
<dbReference type="EMBL" id="JBEPLY010000011">
    <property type="protein sequence ID" value="MET3601112.1"/>
    <property type="molecule type" value="Genomic_DNA"/>
</dbReference>
<accession>A0ABV2IG29</accession>
<sequence length="67" mass="7758">MAYQIPIRYFMYDTEIDTEIIEVGQGDFERWMKPGDPVEYERDTIRENGVAQVCLTLRRSVADGGLV</sequence>
<dbReference type="Proteomes" id="UP001549164">
    <property type="component" value="Unassembled WGS sequence"/>
</dbReference>
<name>A0ABV2IG29_9HYPH</name>
<keyword evidence="2" id="KW-1185">Reference proteome</keyword>
<reference evidence="1 2" key="1">
    <citation type="submission" date="2024-06" db="EMBL/GenBank/DDBJ databases">
        <title>Genomic Encyclopedia of Type Strains, Phase IV (KMG-IV): sequencing the most valuable type-strain genomes for metagenomic binning, comparative biology and taxonomic classification.</title>
        <authorList>
            <person name="Goeker M."/>
        </authorList>
    </citation>
    <scope>NUCLEOTIDE SEQUENCE [LARGE SCALE GENOMIC DNA]</scope>
    <source>
        <strain evidence="1 2">DSM 28102</strain>
    </source>
</reference>
<organism evidence="1 2">
    <name type="scientific">Martelella mangrovi</name>
    <dbReference type="NCBI Taxonomy" id="1397477"/>
    <lineage>
        <taxon>Bacteria</taxon>
        <taxon>Pseudomonadati</taxon>
        <taxon>Pseudomonadota</taxon>
        <taxon>Alphaproteobacteria</taxon>
        <taxon>Hyphomicrobiales</taxon>
        <taxon>Aurantimonadaceae</taxon>
        <taxon>Martelella</taxon>
    </lineage>
</organism>